<evidence type="ECO:0000313" key="9">
    <source>
        <dbReference type="Proteomes" id="UP000265663"/>
    </source>
</evidence>
<keyword evidence="5" id="KW-0175">Coiled coil</keyword>
<feature type="region of interest" description="Disordered" evidence="6">
    <location>
        <begin position="653"/>
        <end position="718"/>
    </location>
</feature>
<feature type="domain" description="C3H1-type" evidence="7">
    <location>
        <begin position="658"/>
        <end position="685"/>
    </location>
</feature>
<dbReference type="PROSITE" id="PS50103">
    <property type="entry name" value="ZF_C3H1"/>
    <property type="match status" value="3"/>
</dbReference>
<sequence length="718" mass="80784">MCLSAYALRLHEAALPAYAEHIVEDFRQDLLDMFTYAHTKGTFKQGTAARHMVPRLTGNPPWTRDEKDSLVRDFIEHYNDVRQHLDAIDVLYNSNNPINNDFITAMRNRVSGLHNSLAGGAKWRSILPYTPLPMECLTWLTWSIAGRKPYQLLGDLVSYIEDVKNWLTIPTPTMDLHPDVRASVKKALEQELEKDSKDKATKAHANPPPETHIDVEAVAKLQKQVAQQLRQQKEQVKDIERRERDLRVEAARLSLQNEKAKEQEKLSQEAVKRAEAMAEKAQHQIKELEDAATQQRAQEIVRHQREAVAATEREDAYRKQMALNAKEVADLQAALSAAEARVALHQALSTAKPPMNLGSLDGPVISDREAHNSFLQPQNSFETIFGLNGYNQPFLNMTNDHVPEPLAIPSPMEDVRNLPLDPRYRNHSNLYDPTQPIIFGSNQEFKEACPAWKAGKCRYGKKCKRKHEPCKKWMNDICTFGARCNNSHDPFFKEQTGQMNIDSNLPTTQIGQRQLAIPTGPKGMLKNGMSVSHTDKTSTAVNMKLQQIAGALHEPQKPHSQKKLACRNHQKGKCSKSDDECLYAHKPCPHFIKNACKFTAETCRRSHDPAFLNSINAKDTFSKRSGVQSPPQQPISDIQRQLDVLLNSVAPGQSRKATKAETPCVHQQRPGGCTKPGCPFKHNSPKGSPQGSKPGKGRGRGRGRGKGKQYYFNTEQML</sequence>
<evidence type="ECO:0000256" key="5">
    <source>
        <dbReference type="SAM" id="Coils"/>
    </source>
</evidence>
<feature type="zinc finger region" description="C3H1-type" evidence="4">
    <location>
        <begin position="582"/>
        <end position="610"/>
    </location>
</feature>
<evidence type="ECO:0000313" key="8">
    <source>
        <dbReference type="EMBL" id="RMZ68852.1"/>
    </source>
</evidence>
<feature type="coiled-coil region" evidence="5">
    <location>
        <begin position="222"/>
        <end position="298"/>
    </location>
</feature>
<dbReference type="Gene3D" id="4.10.1000.10">
    <property type="entry name" value="Zinc finger, CCCH-type"/>
    <property type="match status" value="1"/>
</dbReference>
<name>A0A3M7M306_9PLEO</name>
<dbReference type="OrthoDB" id="6285980at2759"/>
<dbReference type="InterPro" id="IPR000571">
    <property type="entry name" value="Znf_CCCH"/>
</dbReference>
<evidence type="ECO:0000256" key="2">
    <source>
        <dbReference type="ARBA" id="ARBA00022771"/>
    </source>
</evidence>
<dbReference type="EMBL" id="KE747817">
    <property type="protein sequence ID" value="RMZ68852.1"/>
    <property type="molecule type" value="Genomic_DNA"/>
</dbReference>
<dbReference type="Proteomes" id="UP000265663">
    <property type="component" value="Unassembled WGS sequence"/>
</dbReference>
<accession>A0A3M7M306</accession>
<feature type="compositionally biased region" description="Basic residues" evidence="6">
    <location>
        <begin position="695"/>
        <end position="707"/>
    </location>
</feature>
<keyword evidence="3 4" id="KW-0862">Zinc</keyword>
<keyword evidence="2 4" id="KW-0863">Zinc-finger</keyword>
<feature type="zinc finger region" description="C3H1-type" evidence="4">
    <location>
        <begin position="464"/>
        <end position="491"/>
    </location>
</feature>
<dbReference type="GO" id="GO:0008270">
    <property type="term" value="F:zinc ion binding"/>
    <property type="evidence" value="ECO:0007669"/>
    <property type="project" value="UniProtKB-KW"/>
</dbReference>
<organism evidence="8 9">
    <name type="scientific">Pyrenophora seminiperda CCB06</name>
    <dbReference type="NCBI Taxonomy" id="1302712"/>
    <lineage>
        <taxon>Eukaryota</taxon>
        <taxon>Fungi</taxon>
        <taxon>Dikarya</taxon>
        <taxon>Ascomycota</taxon>
        <taxon>Pezizomycotina</taxon>
        <taxon>Dothideomycetes</taxon>
        <taxon>Pleosporomycetidae</taxon>
        <taxon>Pleosporales</taxon>
        <taxon>Pleosporineae</taxon>
        <taxon>Pleosporaceae</taxon>
        <taxon>Pyrenophora</taxon>
    </lineage>
</organism>
<keyword evidence="1 4" id="KW-0479">Metal-binding</keyword>
<feature type="region of interest" description="Disordered" evidence="6">
    <location>
        <begin position="190"/>
        <end position="210"/>
    </location>
</feature>
<feature type="domain" description="C3H1-type" evidence="7">
    <location>
        <begin position="582"/>
        <end position="610"/>
    </location>
</feature>
<evidence type="ECO:0000256" key="1">
    <source>
        <dbReference type="ARBA" id="ARBA00022723"/>
    </source>
</evidence>
<keyword evidence="9" id="KW-1185">Reference proteome</keyword>
<dbReference type="InterPro" id="IPR041367">
    <property type="entry name" value="Znf-CCCH_4"/>
</dbReference>
<feature type="domain" description="C3H1-type" evidence="7">
    <location>
        <begin position="464"/>
        <end position="491"/>
    </location>
</feature>
<dbReference type="SMART" id="SM00356">
    <property type="entry name" value="ZnF_C3H1"/>
    <property type="match status" value="4"/>
</dbReference>
<reference evidence="8 9" key="1">
    <citation type="journal article" date="2014" name="PLoS ONE">
        <title>De novo Genome Assembly of the Fungal Plant Pathogen Pyrenophora semeniperda.</title>
        <authorList>
            <person name="Soliai M.M."/>
            <person name="Meyer S.E."/>
            <person name="Udall J.A."/>
            <person name="Elzinga D.E."/>
            <person name="Hermansen R.A."/>
            <person name="Bodily P.M."/>
            <person name="Hart A.A."/>
            <person name="Coleman C.E."/>
        </authorList>
    </citation>
    <scope>NUCLEOTIDE SEQUENCE [LARGE SCALE GENOMIC DNA]</scope>
    <source>
        <strain evidence="8 9">CCB06</strain>
        <tissue evidence="8">Mycelium</tissue>
    </source>
</reference>
<dbReference type="AlphaFoldDB" id="A0A3M7M306"/>
<evidence type="ECO:0000259" key="7">
    <source>
        <dbReference type="PROSITE" id="PS50103"/>
    </source>
</evidence>
<gene>
    <name evidence="8" type="ORF">GMOD_00002731</name>
</gene>
<evidence type="ECO:0000256" key="6">
    <source>
        <dbReference type="SAM" id="MobiDB-lite"/>
    </source>
</evidence>
<proteinExistence type="predicted"/>
<dbReference type="Pfam" id="PF18044">
    <property type="entry name" value="zf-CCCH_4"/>
    <property type="match status" value="1"/>
</dbReference>
<feature type="zinc finger region" description="C3H1-type" evidence="4">
    <location>
        <begin position="658"/>
        <end position="685"/>
    </location>
</feature>
<protein>
    <recommendedName>
        <fullName evidence="7">C3H1-type domain-containing protein</fullName>
    </recommendedName>
</protein>
<evidence type="ECO:0000256" key="3">
    <source>
        <dbReference type="ARBA" id="ARBA00022833"/>
    </source>
</evidence>
<feature type="compositionally biased region" description="Basic and acidic residues" evidence="6">
    <location>
        <begin position="190"/>
        <end position="201"/>
    </location>
</feature>
<evidence type="ECO:0000256" key="4">
    <source>
        <dbReference type="PROSITE-ProRule" id="PRU00723"/>
    </source>
</evidence>